<protein>
    <recommendedName>
        <fullName evidence="3">Chitinase class I</fullName>
    </recommendedName>
</protein>
<keyword evidence="2" id="KW-1185">Reference proteome</keyword>
<sequence length="237" mass="27563">MTNILTQLRKSDDIHYQIQFDKSDNTLYIDKEGKVISSTDIGRRPPEAVDKYRLQKNAFDKEGIKIFDIGKEKIKTSQANITSFTKALNKSLNDFQIDTCLRKIHFLAQSYHESQRFRKTYEESPNSNVKGGEHFRGRGLIQLTHDYNYSKLYEYKNKKKPSADELFKFATNVAMDINLACEASGYYWNNIGAKTGNISQYADKDDILTVSREVNRYVDKPYGLDSRKMYALLLKRY</sequence>
<accession>A0ABS1KDS2</accession>
<proteinExistence type="predicted"/>
<dbReference type="Gene3D" id="1.10.530.10">
    <property type="match status" value="1"/>
</dbReference>
<reference evidence="1 2" key="1">
    <citation type="submission" date="2021-01" db="EMBL/GenBank/DDBJ databases">
        <title>Genome seq and assembly of Flavobacterium sp. GN10.</title>
        <authorList>
            <person name="Chhetri G."/>
        </authorList>
    </citation>
    <scope>NUCLEOTIDE SEQUENCE [LARGE SCALE GENOMIC DNA]</scope>
    <source>
        <strain evidence="1 2">GN10</strain>
    </source>
</reference>
<comment type="caution">
    <text evidence="1">The sequence shown here is derived from an EMBL/GenBank/DDBJ whole genome shotgun (WGS) entry which is preliminary data.</text>
</comment>
<dbReference type="Proteomes" id="UP000603728">
    <property type="component" value="Unassembled WGS sequence"/>
</dbReference>
<dbReference type="InterPro" id="IPR023346">
    <property type="entry name" value="Lysozyme-like_dom_sf"/>
</dbReference>
<dbReference type="EMBL" id="JAERSF010000002">
    <property type="protein sequence ID" value="MBL0737641.1"/>
    <property type="molecule type" value="Genomic_DNA"/>
</dbReference>
<dbReference type="RefSeq" id="WP_202002042.1">
    <property type="nucleotide sequence ID" value="NZ_JAERSF010000002.1"/>
</dbReference>
<name>A0ABS1KDS2_9FLAO</name>
<evidence type="ECO:0008006" key="3">
    <source>
        <dbReference type="Google" id="ProtNLM"/>
    </source>
</evidence>
<organism evidence="1 2">
    <name type="scientific">Flavobacterium tagetis</name>
    <dbReference type="NCBI Taxonomy" id="2801336"/>
    <lineage>
        <taxon>Bacteria</taxon>
        <taxon>Pseudomonadati</taxon>
        <taxon>Bacteroidota</taxon>
        <taxon>Flavobacteriia</taxon>
        <taxon>Flavobacteriales</taxon>
        <taxon>Flavobacteriaceae</taxon>
        <taxon>Flavobacterium</taxon>
    </lineage>
</organism>
<gene>
    <name evidence="1" type="ORF">JI750_12115</name>
</gene>
<dbReference type="SUPFAM" id="SSF53955">
    <property type="entry name" value="Lysozyme-like"/>
    <property type="match status" value="1"/>
</dbReference>
<evidence type="ECO:0000313" key="1">
    <source>
        <dbReference type="EMBL" id="MBL0737641.1"/>
    </source>
</evidence>
<evidence type="ECO:0000313" key="2">
    <source>
        <dbReference type="Proteomes" id="UP000603728"/>
    </source>
</evidence>